<dbReference type="InterPro" id="IPR036412">
    <property type="entry name" value="HAD-like_sf"/>
</dbReference>
<dbReference type="AlphaFoldDB" id="A0AA97KGG1"/>
<feature type="signal peptide" evidence="14">
    <location>
        <begin position="1"/>
        <end position="23"/>
    </location>
</feature>
<evidence type="ECO:0000256" key="13">
    <source>
        <dbReference type="SAM" id="MobiDB-lite"/>
    </source>
</evidence>
<feature type="region of interest" description="Disordered" evidence="13">
    <location>
        <begin position="63"/>
        <end position="90"/>
    </location>
</feature>
<dbReference type="GO" id="GO:0005744">
    <property type="term" value="C:TIM23 mitochondrial import inner membrane translocase complex"/>
    <property type="evidence" value="ECO:0007669"/>
    <property type="project" value="UniProtKB-UniRule"/>
</dbReference>
<dbReference type="CTD" id="92609"/>
<evidence type="ECO:0000256" key="12">
    <source>
        <dbReference type="RuleBase" id="RU365079"/>
    </source>
</evidence>
<keyword evidence="10 12" id="KW-0496">Mitochondrion</keyword>
<dbReference type="FunFam" id="3.40.50.1000:FF:000019">
    <property type="entry name" value="Mitochondrial import inner membrane translocase subunit TIM50"/>
    <property type="match status" value="1"/>
</dbReference>
<evidence type="ECO:0000256" key="11">
    <source>
        <dbReference type="ARBA" id="ARBA00023136"/>
    </source>
</evidence>
<comment type="function">
    <text evidence="12">Essential component of the TIM23 complex, a complex that mediates the translocation of transit peptide-containing proteins across the mitochondrial inner membrane.</text>
</comment>
<name>A0AA97KGG1_EUBMA</name>
<keyword evidence="9 12" id="KW-0811">Translocation</keyword>
<dbReference type="PANTHER" id="PTHR12210">
    <property type="entry name" value="DULLARD PROTEIN PHOSPHATASE"/>
    <property type="match status" value="1"/>
</dbReference>
<evidence type="ECO:0000256" key="9">
    <source>
        <dbReference type="ARBA" id="ARBA00023010"/>
    </source>
</evidence>
<keyword evidence="3 12" id="KW-0813">Transport</keyword>
<dbReference type="InterPro" id="IPR023214">
    <property type="entry name" value="HAD_sf"/>
</dbReference>
<dbReference type="Proteomes" id="UP001190640">
    <property type="component" value="Chromosome 15"/>
</dbReference>
<keyword evidence="14" id="KW-0732">Signal</keyword>
<dbReference type="InterPro" id="IPR004274">
    <property type="entry name" value="FCP1_dom"/>
</dbReference>
<reference evidence="17" key="1">
    <citation type="submission" date="2025-08" db="UniProtKB">
        <authorList>
            <consortium name="RefSeq"/>
        </authorList>
    </citation>
    <scope>IDENTIFICATION</scope>
    <source>
        <tissue evidence="17">Blood</tissue>
    </source>
</reference>
<evidence type="ECO:0000256" key="7">
    <source>
        <dbReference type="ARBA" id="ARBA00022946"/>
    </source>
</evidence>
<dbReference type="Pfam" id="PF03031">
    <property type="entry name" value="NIF"/>
    <property type="match status" value="1"/>
</dbReference>
<evidence type="ECO:0000256" key="14">
    <source>
        <dbReference type="SAM" id="SignalP"/>
    </source>
</evidence>
<dbReference type="PROSITE" id="PS50969">
    <property type="entry name" value="FCP1"/>
    <property type="match status" value="1"/>
</dbReference>
<evidence type="ECO:0000256" key="5">
    <source>
        <dbReference type="ARBA" id="ARBA00022792"/>
    </source>
</evidence>
<keyword evidence="4" id="KW-0812">Transmembrane</keyword>
<dbReference type="SMART" id="SM00577">
    <property type="entry name" value="CPDc"/>
    <property type="match status" value="1"/>
</dbReference>
<comment type="subunit">
    <text evidence="12">Component of the TIM23 complex.</text>
</comment>
<evidence type="ECO:0000256" key="8">
    <source>
        <dbReference type="ARBA" id="ARBA00022989"/>
    </source>
</evidence>
<gene>
    <name evidence="17" type="primary">TIMM50</name>
</gene>
<keyword evidence="6 12" id="KW-0653">Protein transport</keyword>
<evidence type="ECO:0000256" key="4">
    <source>
        <dbReference type="ARBA" id="ARBA00022692"/>
    </source>
</evidence>
<evidence type="ECO:0000256" key="6">
    <source>
        <dbReference type="ARBA" id="ARBA00022927"/>
    </source>
</evidence>
<keyword evidence="8" id="KW-1133">Transmembrane helix</keyword>
<evidence type="ECO:0000259" key="15">
    <source>
        <dbReference type="PROSITE" id="PS50969"/>
    </source>
</evidence>
<evidence type="ECO:0000256" key="10">
    <source>
        <dbReference type="ARBA" id="ARBA00023128"/>
    </source>
</evidence>
<dbReference type="SUPFAM" id="SSF56784">
    <property type="entry name" value="HAD-like"/>
    <property type="match status" value="1"/>
</dbReference>
<dbReference type="RefSeq" id="XP_054855877.1">
    <property type="nucleotide sequence ID" value="XM_054999902.1"/>
</dbReference>
<evidence type="ECO:0000313" key="16">
    <source>
        <dbReference type="Proteomes" id="UP001190640"/>
    </source>
</evidence>
<keyword evidence="11" id="KW-0472">Membrane</keyword>
<protein>
    <recommendedName>
        <fullName evidence="12">Mitochondrial import inner membrane translocase subunit TIM50</fullName>
    </recommendedName>
</protein>
<feature type="domain" description="FCP1 homology" evidence="15">
    <location>
        <begin position="175"/>
        <end position="318"/>
    </location>
</feature>
<comment type="similarity">
    <text evidence="2 12">Belongs to the TIM50 family.</text>
</comment>
<dbReference type="GO" id="GO:0015031">
    <property type="term" value="P:protein transport"/>
    <property type="evidence" value="ECO:0007669"/>
    <property type="project" value="UniProtKB-KW"/>
</dbReference>
<evidence type="ECO:0000313" key="17">
    <source>
        <dbReference type="RefSeq" id="XP_054855877.1"/>
    </source>
</evidence>
<keyword evidence="16" id="KW-1185">Reference proteome</keyword>
<feature type="region of interest" description="Disordered" evidence="13">
    <location>
        <begin position="344"/>
        <end position="364"/>
    </location>
</feature>
<accession>A0AA97KGG1</accession>
<dbReference type="GeneID" id="129343601"/>
<keyword evidence="5" id="KW-0999">Mitochondrion inner membrane</keyword>
<dbReference type="CDD" id="cd07521">
    <property type="entry name" value="HAD_FCP1-like"/>
    <property type="match status" value="1"/>
</dbReference>
<proteinExistence type="inferred from homology"/>
<keyword evidence="7 12" id="KW-0809">Transit peptide</keyword>
<dbReference type="Gene3D" id="3.40.50.1000">
    <property type="entry name" value="HAD superfamily/HAD-like"/>
    <property type="match status" value="1"/>
</dbReference>
<evidence type="ECO:0000256" key="1">
    <source>
        <dbReference type="ARBA" id="ARBA00004434"/>
    </source>
</evidence>
<sequence>MAAAVAVARGLSLAALRGGGAVASCYCRRWRRRSALVATSGRALSTGTPPQVTGLTESVLRDAVKQKQSAEGGDGKSSGSDEQQEKKQKENTAYAKKVVLRIAGLMAASSGVAVIYIFGSNSVDEHGVKIPDEFDNDPVLMQQCRRAYKYFKDYRQMIIEPTSPKLLPDPLKEPYYQPPYTLVIELTDVLLHPEWSLVTGWRFKKRPGIDNLFQQLAPLYEIVIFTSETGMTAFPLIDSVDPHGFISYRLFRDATRYMEGHHVKDISCLNRDPAKVVVVDCKKEAFSLQPFNGMALKKWDGNSDDRTLFDLAAFLKTIALSGVDDVRSVLENYSMEEDPLEAFKRRQSQLEQEEQQRLSDLSQHKKQQLFLGSLASRLWPRSKQQ</sequence>
<organism evidence="16 17">
    <name type="scientific">Eublepharis macularius</name>
    <name type="common">Leopard gecko</name>
    <name type="synonym">Cyrtodactylus macularius</name>
    <dbReference type="NCBI Taxonomy" id="481883"/>
    <lineage>
        <taxon>Eukaryota</taxon>
        <taxon>Metazoa</taxon>
        <taxon>Chordata</taxon>
        <taxon>Craniata</taxon>
        <taxon>Vertebrata</taxon>
        <taxon>Euteleostomi</taxon>
        <taxon>Lepidosauria</taxon>
        <taxon>Squamata</taxon>
        <taxon>Bifurcata</taxon>
        <taxon>Gekkota</taxon>
        <taxon>Eublepharidae</taxon>
        <taxon>Eublepharinae</taxon>
        <taxon>Eublepharis</taxon>
    </lineage>
</organism>
<feature type="chain" id="PRO_5041703606" description="Mitochondrial import inner membrane translocase subunit TIM50" evidence="14">
    <location>
        <begin position="24"/>
        <end position="385"/>
    </location>
</feature>
<dbReference type="KEGG" id="emc:129343601"/>
<comment type="subcellular location">
    <subcellularLocation>
        <location evidence="1 12">Mitochondrion inner membrane</location>
        <topology evidence="1 12">Single-pass membrane protein</topology>
    </subcellularLocation>
</comment>
<evidence type="ECO:0000256" key="3">
    <source>
        <dbReference type="ARBA" id="ARBA00022448"/>
    </source>
</evidence>
<evidence type="ECO:0000256" key="2">
    <source>
        <dbReference type="ARBA" id="ARBA00006344"/>
    </source>
</evidence>
<dbReference type="InterPro" id="IPR050365">
    <property type="entry name" value="TIM50"/>
</dbReference>